<dbReference type="RefSeq" id="XP_021844594.2">
    <property type="nucleotide sequence ID" value="XM_021988902.2"/>
</dbReference>
<protein>
    <submittedName>
        <fullName evidence="3 4">Thioredoxin H-type</fullName>
    </submittedName>
</protein>
<evidence type="ECO:0000313" key="2">
    <source>
        <dbReference type="Proteomes" id="UP000813463"/>
    </source>
</evidence>
<reference evidence="2" key="1">
    <citation type="journal article" date="2021" name="Nat. Commun.">
        <title>Genomic analyses provide insights into spinach domestication and the genetic basis of agronomic traits.</title>
        <authorList>
            <person name="Cai X."/>
            <person name="Sun X."/>
            <person name="Xu C."/>
            <person name="Sun H."/>
            <person name="Wang X."/>
            <person name="Ge C."/>
            <person name="Zhang Z."/>
            <person name="Wang Q."/>
            <person name="Fei Z."/>
            <person name="Jiao C."/>
            <person name="Wang Q."/>
        </authorList>
    </citation>
    <scope>NUCLEOTIDE SEQUENCE [LARGE SCALE GENOMIC DNA]</scope>
    <source>
        <strain evidence="2">cv. Varoflay</strain>
    </source>
</reference>
<gene>
    <name evidence="3 4" type="primary">LOC110784447</name>
</gene>
<sequence>MIIIKFTYYISSFFKLIIQQAIQTSKLSFHLLLEMGIRLSRGIPPAVIEIHSTDQWNSHLESSKHSAKLMVVDFSASWCGPCQYMEPIVKDFSTKYRDIEFVKIDVDELADVASEFGVDAMPTFVFFRKGKEVDRLIGANKGELRERITKHRV</sequence>
<dbReference type="GeneID" id="110784447"/>
<dbReference type="InterPro" id="IPR013766">
    <property type="entry name" value="Thioredoxin_domain"/>
</dbReference>
<dbReference type="RefSeq" id="XP_056699865.1">
    <property type="nucleotide sequence ID" value="XM_056843887.1"/>
</dbReference>
<dbReference type="PRINTS" id="PR00421">
    <property type="entry name" value="THIOREDOXIN"/>
</dbReference>
<dbReference type="KEGG" id="soe:110784447"/>
<accession>A0A9R0IAM8</accession>
<evidence type="ECO:0000313" key="4">
    <source>
        <dbReference type="RefSeq" id="XP_056699865.1"/>
    </source>
</evidence>
<evidence type="ECO:0000313" key="3">
    <source>
        <dbReference type="RefSeq" id="XP_021844594.2"/>
    </source>
</evidence>
<keyword evidence="2" id="KW-1185">Reference proteome</keyword>
<feature type="domain" description="Thioredoxin" evidence="1">
    <location>
        <begin position="37"/>
        <end position="153"/>
    </location>
</feature>
<evidence type="ECO:0000259" key="1">
    <source>
        <dbReference type="PROSITE" id="PS51352"/>
    </source>
</evidence>
<dbReference type="PROSITE" id="PS00194">
    <property type="entry name" value="THIOREDOXIN_1"/>
    <property type="match status" value="1"/>
</dbReference>
<organism evidence="2 3">
    <name type="scientific">Spinacia oleracea</name>
    <name type="common">Spinach</name>
    <dbReference type="NCBI Taxonomy" id="3562"/>
    <lineage>
        <taxon>Eukaryota</taxon>
        <taxon>Viridiplantae</taxon>
        <taxon>Streptophyta</taxon>
        <taxon>Embryophyta</taxon>
        <taxon>Tracheophyta</taxon>
        <taxon>Spermatophyta</taxon>
        <taxon>Magnoliopsida</taxon>
        <taxon>eudicotyledons</taxon>
        <taxon>Gunneridae</taxon>
        <taxon>Pentapetalae</taxon>
        <taxon>Caryophyllales</taxon>
        <taxon>Chenopodiaceae</taxon>
        <taxon>Chenopodioideae</taxon>
        <taxon>Anserineae</taxon>
        <taxon>Spinacia</taxon>
    </lineage>
</organism>
<dbReference type="Gene3D" id="3.40.30.10">
    <property type="entry name" value="Glutaredoxin"/>
    <property type="match status" value="1"/>
</dbReference>
<dbReference type="InterPro" id="IPR050620">
    <property type="entry name" value="Thioredoxin_H-type-like"/>
</dbReference>
<dbReference type="InterPro" id="IPR036249">
    <property type="entry name" value="Thioredoxin-like_sf"/>
</dbReference>
<dbReference type="Pfam" id="PF00085">
    <property type="entry name" value="Thioredoxin"/>
    <property type="match status" value="1"/>
</dbReference>
<dbReference type="Proteomes" id="UP000813463">
    <property type="component" value="Chromosome 1"/>
</dbReference>
<name>A0A9R0IAM8_SPIOL</name>
<dbReference type="AlphaFoldDB" id="A0A9R0IAM8"/>
<proteinExistence type="predicted"/>
<reference evidence="3 4" key="2">
    <citation type="submission" date="2025-05" db="UniProtKB">
        <authorList>
            <consortium name="RefSeq"/>
        </authorList>
    </citation>
    <scope>IDENTIFICATION</scope>
    <source>
        <tissue evidence="3 4">Leaf</tissue>
    </source>
</reference>
<dbReference type="PANTHER" id="PTHR10438:SF413">
    <property type="entry name" value="THIOREDOXIN H2"/>
    <property type="match status" value="1"/>
</dbReference>
<dbReference type="CDD" id="cd02947">
    <property type="entry name" value="TRX_family"/>
    <property type="match status" value="1"/>
</dbReference>
<dbReference type="PROSITE" id="PS51352">
    <property type="entry name" value="THIOREDOXIN_2"/>
    <property type="match status" value="1"/>
</dbReference>
<dbReference type="InterPro" id="IPR017937">
    <property type="entry name" value="Thioredoxin_CS"/>
</dbReference>
<dbReference type="PANTHER" id="PTHR10438">
    <property type="entry name" value="THIOREDOXIN"/>
    <property type="match status" value="1"/>
</dbReference>
<dbReference type="SUPFAM" id="SSF52833">
    <property type="entry name" value="Thioredoxin-like"/>
    <property type="match status" value="1"/>
</dbReference>